<keyword evidence="1" id="KW-1133">Transmembrane helix</keyword>
<evidence type="ECO:0000313" key="2">
    <source>
        <dbReference type="EMBL" id="BBD07947.1"/>
    </source>
</evidence>
<dbReference type="AlphaFoldDB" id="A0A2Z6AXG7"/>
<dbReference type="Proteomes" id="UP000269883">
    <property type="component" value="Chromosome"/>
</dbReference>
<feature type="transmembrane region" description="Helical" evidence="1">
    <location>
        <begin position="50"/>
        <end position="72"/>
    </location>
</feature>
<dbReference type="RefSeq" id="WP_126377644.1">
    <property type="nucleotide sequence ID" value="NZ_AP017378.1"/>
</dbReference>
<evidence type="ECO:0000313" key="3">
    <source>
        <dbReference type="Proteomes" id="UP000269883"/>
    </source>
</evidence>
<dbReference type="Pfam" id="PF04306">
    <property type="entry name" value="DUF456"/>
    <property type="match status" value="1"/>
</dbReference>
<sequence length="169" mass="17547">MDFGQIWAGLYIIICFGVLGLHIFSLPANWVLLALVAGWKAMHPEMPLTWMWFGGLAGLAVIAEVLEFVIQLKGSKKYGASGKGNIGGIIGAIAGAIIGAGFLFGIGALPGALLGAYGGCLLVETLMGRSFDEARAAAWGAMWGKFFGLTVKAGMGGVILSICVPAIWS</sequence>
<accession>A0A2Z6AXG7</accession>
<feature type="transmembrane region" description="Helical" evidence="1">
    <location>
        <begin position="7"/>
        <end position="30"/>
    </location>
</feature>
<keyword evidence="3" id="KW-1185">Reference proteome</keyword>
<feature type="transmembrane region" description="Helical" evidence="1">
    <location>
        <begin position="143"/>
        <end position="168"/>
    </location>
</feature>
<gene>
    <name evidence="2" type="ORF">DFE_1221</name>
</gene>
<name>A0A2Z6AXG7_9BACT</name>
<proteinExistence type="predicted"/>
<feature type="transmembrane region" description="Helical" evidence="1">
    <location>
        <begin position="84"/>
        <end position="106"/>
    </location>
</feature>
<dbReference type="EMBL" id="AP017378">
    <property type="protein sequence ID" value="BBD07947.1"/>
    <property type="molecule type" value="Genomic_DNA"/>
</dbReference>
<evidence type="ECO:0008006" key="4">
    <source>
        <dbReference type="Google" id="ProtNLM"/>
    </source>
</evidence>
<keyword evidence="1" id="KW-0472">Membrane</keyword>
<reference evidence="2 3" key="1">
    <citation type="journal article" date="2018" name="Sci. Adv.">
        <title>Multi-heme cytochromes provide a pathway for survival in energy-limited environments.</title>
        <authorList>
            <person name="Deng X."/>
            <person name="Dohmae N."/>
            <person name="Nealson K.H."/>
            <person name="Hashimoto K."/>
            <person name="Okamoto A."/>
        </authorList>
    </citation>
    <scope>NUCLEOTIDE SEQUENCE [LARGE SCALE GENOMIC DNA]</scope>
    <source>
        <strain evidence="2 3">IS5</strain>
    </source>
</reference>
<keyword evidence="1" id="KW-0812">Transmembrane</keyword>
<dbReference type="InterPro" id="IPR007403">
    <property type="entry name" value="DUF456"/>
</dbReference>
<dbReference type="KEGG" id="dfl:DFE_1221"/>
<evidence type="ECO:0000256" key="1">
    <source>
        <dbReference type="SAM" id="Phobius"/>
    </source>
</evidence>
<organism evidence="2 3">
    <name type="scientific">Desulfovibrio ferrophilus</name>
    <dbReference type="NCBI Taxonomy" id="241368"/>
    <lineage>
        <taxon>Bacteria</taxon>
        <taxon>Pseudomonadati</taxon>
        <taxon>Thermodesulfobacteriota</taxon>
        <taxon>Desulfovibrionia</taxon>
        <taxon>Desulfovibrionales</taxon>
        <taxon>Desulfovibrionaceae</taxon>
        <taxon>Desulfovibrio</taxon>
    </lineage>
</organism>
<dbReference type="OrthoDB" id="5456272at2"/>
<protein>
    <recommendedName>
        <fullName evidence="4">DUF456 domain-containing protein</fullName>
    </recommendedName>
</protein>